<dbReference type="SUPFAM" id="SSF48452">
    <property type="entry name" value="TPR-like"/>
    <property type="match status" value="2"/>
</dbReference>
<keyword evidence="2" id="KW-1185">Reference proteome</keyword>
<sequence length="539" mass="57275">MTDDDVIGLRGKETSGPRWAEFRELNNSAAKLAAKGRAVEAIAILHGALELTYVDDVDAAGLDGRARALGNLAGLAEGQGDTEGALRFAAQALDACHAAEAQAGDRYGTVAVRASVLVNRCQTLQLLGRLDEALADVTGALDIIGDGDGRDEGLLAVTANNTRTVLLIGLERLEEAEAAAQLTLRLAAALDPRLTGHPYSNLAVIAQSLNDHEAAMDYLRLAEQVHLMAGDPVSAALAVANQGRAAMRAGDVATGQRLLAAAEQALDASDQPLRAAELRYSRAHAAFQAGDAAAARELLGPAITALRRAGHVTVLAEALAVQGDLQAAAGDFDKADDSYLAAWQVYEETGARYHLARLDMRRSFAVTAQAETARTPRGRTRLLRRAFDLSLTSALATDAIRHGFAPGRARERWAATVAIPAMAHALSLAAALRDGALVSELLEHMSATVSLHASAPGEFQPFAEPPDVPLPEPAQGERLSFTASALVSGTSADFPAARFSLPPRLRVNPWRESRLEPWIRETERRYGFPIRSDEVVDTW</sequence>
<dbReference type="RefSeq" id="WP_106366414.1">
    <property type="nucleotide sequence ID" value="NZ_PVTJ01000012.1"/>
</dbReference>
<gene>
    <name evidence="1" type="ORF">B0I28_11283</name>
</gene>
<organism evidence="1 2">
    <name type="scientific">Glycomyces artemisiae</name>
    <dbReference type="NCBI Taxonomy" id="1076443"/>
    <lineage>
        <taxon>Bacteria</taxon>
        <taxon>Bacillati</taxon>
        <taxon>Actinomycetota</taxon>
        <taxon>Actinomycetes</taxon>
        <taxon>Glycomycetales</taxon>
        <taxon>Glycomycetaceae</taxon>
        <taxon>Glycomyces</taxon>
    </lineage>
</organism>
<comment type="caution">
    <text evidence="1">The sequence shown here is derived from an EMBL/GenBank/DDBJ whole genome shotgun (WGS) entry which is preliminary data.</text>
</comment>
<proteinExistence type="predicted"/>
<dbReference type="AlphaFoldDB" id="A0A2T0UCV5"/>
<evidence type="ECO:0000313" key="2">
    <source>
        <dbReference type="Proteomes" id="UP000238176"/>
    </source>
</evidence>
<dbReference type="InterPro" id="IPR011990">
    <property type="entry name" value="TPR-like_helical_dom_sf"/>
</dbReference>
<dbReference type="Pfam" id="PF13181">
    <property type="entry name" value="TPR_8"/>
    <property type="match status" value="1"/>
</dbReference>
<dbReference type="Proteomes" id="UP000238176">
    <property type="component" value="Unassembled WGS sequence"/>
</dbReference>
<reference evidence="1 2" key="1">
    <citation type="submission" date="2018-03" db="EMBL/GenBank/DDBJ databases">
        <title>Genomic Encyclopedia of Type Strains, Phase III (KMG-III): the genomes of soil and plant-associated and newly described type strains.</title>
        <authorList>
            <person name="Whitman W."/>
        </authorList>
    </citation>
    <scope>NUCLEOTIDE SEQUENCE [LARGE SCALE GENOMIC DNA]</scope>
    <source>
        <strain evidence="1 2">CGMCC 4.7067</strain>
    </source>
</reference>
<dbReference type="OrthoDB" id="3952776at2"/>
<accession>A0A2T0UCV5</accession>
<evidence type="ECO:0000313" key="1">
    <source>
        <dbReference type="EMBL" id="PRY55770.1"/>
    </source>
</evidence>
<name>A0A2T0UCV5_9ACTN</name>
<dbReference type="Gene3D" id="1.25.40.10">
    <property type="entry name" value="Tetratricopeptide repeat domain"/>
    <property type="match status" value="2"/>
</dbReference>
<protein>
    <submittedName>
        <fullName evidence="1">Tetratricopeptide repeat protein</fullName>
    </submittedName>
</protein>
<dbReference type="InterPro" id="IPR019734">
    <property type="entry name" value="TPR_rpt"/>
</dbReference>
<dbReference type="EMBL" id="PVTJ01000012">
    <property type="protein sequence ID" value="PRY55770.1"/>
    <property type="molecule type" value="Genomic_DNA"/>
</dbReference>